<sequence>MGFYFEDHLSMFAQAHMRTTMTLDAIARRFRGQNPPQPPTFRAYANVGIVRGKDYRYCADFNREFPKAAKGSFVYAWARIWSDGWSELKFDLSVHCPTILYRNQQRIFASTIAEERNPNARHSVRIDLEPGWNHLVLRFTRTKAGFGGVFGTWLGKHPYYFLMPTDRRAGQEGWIYCEPQAAELPFIPGKGMTEQDTGITWLPDPAWPAAQLSQGQCRRIFGLVEGAVAEGWTRGAFMKPGLGQYELSGYSLGPVRISIAGRIVFEAAAAGRFSLGVHVPFGWHDVRVQTECQGRDWGFDLELRGEDGPVVFSSPCNLQGPPLPWIYAGPLAAGKALDLTRSPDLLRLVPGMDGDTYWRLDAPGLWVRIYNENPLYGRWNYPLGVTLYGLLHSAKLIGSDETRAYIVEHMRYCADTFGYALWDRRQYGGATNVHHLLTSIDSLDDCGSFGSTLLEVMKEAEVPGGREIVDYVADYIANRQVRLPDGTFFRKNLMHTFHENTLWADDLYMSVPFLCRYYQLTGERRYVDDAARQFLGFRRLLFMPEKRLMSHVYDFTRNLATGVPWGRGNGWVLFALTELLAVLPEDHELRTELVAMFREHAAGVLAQQDASGMWHQVLDEHDSYPETSCTSMFACAFARGVQRGLFEDQGPYILAAFKAWEALNRISIDRWGNVHGVCRGSEFSFTSEYYKRDLLWNLNDTHGIGIVLLAGVEIIRLTQHLQATAKPGRAPSAGEPPATGPHPRKAAAPSR</sequence>
<dbReference type="GO" id="GO:0102211">
    <property type="term" value="F:unsaturated rhamnogalacturonyl hydrolase activity"/>
    <property type="evidence" value="ECO:0007669"/>
    <property type="project" value="UniProtKB-EC"/>
</dbReference>
<protein>
    <submittedName>
        <fullName evidence="3">Unsaturated rhamnogalacturonyl hydrolase YesR</fullName>
        <ecNumber evidence="3">3.2.1.172</ecNumber>
    </submittedName>
</protein>
<dbReference type="Gene3D" id="1.50.10.10">
    <property type="match status" value="1"/>
</dbReference>
<keyword evidence="1 3" id="KW-0378">Hydrolase</keyword>
<feature type="region of interest" description="Disordered" evidence="2">
    <location>
        <begin position="725"/>
        <end position="751"/>
    </location>
</feature>
<evidence type="ECO:0000313" key="3">
    <source>
        <dbReference type="EMBL" id="OIQ95004.1"/>
    </source>
</evidence>
<reference evidence="3" key="1">
    <citation type="submission" date="2016-10" db="EMBL/GenBank/DDBJ databases">
        <title>Sequence of Gallionella enrichment culture.</title>
        <authorList>
            <person name="Poehlein A."/>
            <person name="Muehling M."/>
            <person name="Daniel R."/>
        </authorList>
    </citation>
    <scope>NUCLEOTIDE SEQUENCE</scope>
</reference>
<dbReference type="PANTHER" id="PTHR33886:SF8">
    <property type="entry name" value="UNSATURATED RHAMNOGALACTURONAN HYDROLASE (EUROFUNG)"/>
    <property type="match status" value="1"/>
</dbReference>
<dbReference type="InterPro" id="IPR012341">
    <property type="entry name" value="6hp_glycosidase-like_sf"/>
</dbReference>
<evidence type="ECO:0000256" key="2">
    <source>
        <dbReference type="SAM" id="MobiDB-lite"/>
    </source>
</evidence>
<dbReference type="AlphaFoldDB" id="A0A1J5RSF2"/>
<dbReference type="InterPro" id="IPR052043">
    <property type="entry name" value="PolySaccharide_Degr_Enz"/>
</dbReference>
<accession>A0A1J5RSF2</accession>
<dbReference type="EC" id="3.2.1.172" evidence="3"/>
<gene>
    <name evidence="3" type="primary">yesR_2</name>
    <name evidence="3" type="ORF">GALL_230180</name>
</gene>
<comment type="caution">
    <text evidence="3">The sequence shown here is derived from an EMBL/GenBank/DDBJ whole genome shotgun (WGS) entry which is preliminary data.</text>
</comment>
<evidence type="ECO:0000256" key="1">
    <source>
        <dbReference type="ARBA" id="ARBA00022801"/>
    </source>
</evidence>
<proteinExistence type="predicted"/>
<dbReference type="EMBL" id="MLJW01000175">
    <property type="protein sequence ID" value="OIQ95004.1"/>
    <property type="molecule type" value="Genomic_DNA"/>
</dbReference>
<organism evidence="3">
    <name type="scientific">mine drainage metagenome</name>
    <dbReference type="NCBI Taxonomy" id="410659"/>
    <lineage>
        <taxon>unclassified sequences</taxon>
        <taxon>metagenomes</taxon>
        <taxon>ecological metagenomes</taxon>
    </lineage>
</organism>
<dbReference type="Pfam" id="PF07470">
    <property type="entry name" value="Glyco_hydro_88"/>
    <property type="match status" value="1"/>
</dbReference>
<dbReference type="InterPro" id="IPR010905">
    <property type="entry name" value="Glyco_hydro_88"/>
</dbReference>
<dbReference type="InterPro" id="IPR008928">
    <property type="entry name" value="6-hairpin_glycosidase_sf"/>
</dbReference>
<keyword evidence="3" id="KW-0326">Glycosidase</keyword>
<dbReference type="SUPFAM" id="SSF48208">
    <property type="entry name" value="Six-hairpin glycosidases"/>
    <property type="match status" value="1"/>
</dbReference>
<dbReference type="GO" id="GO:0005975">
    <property type="term" value="P:carbohydrate metabolic process"/>
    <property type="evidence" value="ECO:0007669"/>
    <property type="project" value="InterPro"/>
</dbReference>
<dbReference type="PANTHER" id="PTHR33886">
    <property type="entry name" value="UNSATURATED RHAMNOGALACTURONAN HYDROLASE (EUROFUNG)"/>
    <property type="match status" value="1"/>
</dbReference>
<name>A0A1J5RSF2_9ZZZZ</name>